<accession>A0A8S9ZSB1</accession>
<proteinExistence type="predicted"/>
<evidence type="ECO:0000313" key="2">
    <source>
        <dbReference type="EMBL" id="KAF7636333.1"/>
    </source>
</evidence>
<comment type="caution">
    <text evidence="2">The sequence shown here is derived from an EMBL/GenBank/DDBJ whole genome shotgun (WGS) entry which is preliminary data.</text>
</comment>
<evidence type="ECO:0000313" key="3">
    <source>
        <dbReference type="Proteomes" id="UP000605970"/>
    </source>
</evidence>
<evidence type="ECO:0000256" key="1">
    <source>
        <dbReference type="SAM" id="SignalP"/>
    </source>
</evidence>
<name>A0A8S9ZSB1_9BILA</name>
<feature type="signal peptide" evidence="1">
    <location>
        <begin position="1"/>
        <end position="22"/>
    </location>
</feature>
<feature type="chain" id="PRO_5035946949" evidence="1">
    <location>
        <begin position="23"/>
        <end position="396"/>
    </location>
</feature>
<organism evidence="2 3">
    <name type="scientific">Meloidogyne graminicola</name>
    <dbReference type="NCBI Taxonomy" id="189291"/>
    <lineage>
        <taxon>Eukaryota</taxon>
        <taxon>Metazoa</taxon>
        <taxon>Ecdysozoa</taxon>
        <taxon>Nematoda</taxon>
        <taxon>Chromadorea</taxon>
        <taxon>Rhabditida</taxon>
        <taxon>Tylenchina</taxon>
        <taxon>Tylenchomorpha</taxon>
        <taxon>Tylenchoidea</taxon>
        <taxon>Meloidogynidae</taxon>
        <taxon>Meloidogyninae</taxon>
        <taxon>Meloidogyne</taxon>
    </lineage>
</organism>
<gene>
    <name evidence="2" type="ORF">Mgra_00004319</name>
</gene>
<sequence length="396" mass="45978">MNLLYLLKILLIVWLNLIASDCEDLSICNNLNKNQINQKLSKRFQLEFKNWIGTFVCNECKNCEHLNYVKIEEKDEIIEKIRNGGFLNDHMSYVEEIDEEIENDGNCQKVIYSENIYTEETGLTTMSETGKTNEIITTPSTLLITKSPGENTIFSIKTKSFGKSNGKESYFGLIFCSNSKNVNGECEKNKTILSLEYNFKTNKFISKKGIFEMKKPIEIKNIKTEELEIEFILKKDQIEITDYGEIKDIKIESFDIPYYKTDLKLKHNSVFPTYFSIALLKENDKFKLDYANDKENLTKYAKEKKKVPLIIFVTIVDLIEKESKKTIPSIFMRYLELINTTKYGPKFTGPLNMTILEKRPEKLEMKISFNYIKKQPSFNAATIISNSTGKLLTYLI</sequence>
<keyword evidence="3" id="KW-1185">Reference proteome</keyword>
<protein>
    <submittedName>
        <fullName evidence="2">Uncharacterized protein</fullName>
    </submittedName>
</protein>
<dbReference type="Proteomes" id="UP000605970">
    <property type="component" value="Unassembled WGS sequence"/>
</dbReference>
<dbReference type="EMBL" id="JABEBT010000031">
    <property type="protein sequence ID" value="KAF7636333.1"/>
    <property type="molecule type" value="Genomic_DNA"/>
</dbReference>
<dbReference type="AlphaFoldDB" id="A0A8S9ZSB1"/>
<keyword evidence="1" id="KW-0732">Signal</keyword>
<reference evidence="2" key="1">
    <citation type="journal article" date="2020" name="Ecol. Evol.">
        <title>Genome structure and content of the rice root-knot nematode (Meloidogyne graminicola).</title>
        <authorList>
            <person name="Phan N.T."/>
            <person name="Danchin E.G.J."/>
            <person name="Klopp C."/>
            <person name="Perfus-Barbeoch L."/>
            <person name="Kozlowski D.K."/>
            <person name="Koutsovoulos G.D."/>
            <person name="Lopez-Roques C."/>
            <person name="Bouchez O."/>
            <person name="Zahm M."/>
            <person name="Besnard G."/>
            <person name="Bellafiore S."/>
        </authorList>
    </citation>
    <scope>NUCLEOTIDE SEQUENCE</scope>
    <source>
        <strain evidence="2">VN-18</strain>
    </source>
</reference>